<accession>A0A1Q3BXL8</accession>
<dbReference type="AlphaFoldDB" id="A0A1Q3BXL8"/>
<evidence type="ECO:0000256" key="2">
    <source>
        <dbReference type="SAM" id="Phobius"/>
    </source>
</evidence>
<evidence type="ECO:0000313" key="4">
    <source>
        <dbReference type="Proteomes" id="UP000187406"/>
    </source>
</evidence>
<dbReference type="FunCoup" id="A0A1Q3BXL8">
    <property type="interactions" value="898"/>
</dbReference>
<dbReference type="OrthoDB" id="1908269at2759"/>
<dbReference type="EMBL" id="BDDD01001039">
    <property type="protein sequence ID" value="GAV72755.1"/>
    <property type="molecule type" value="Genomic_DNA"/>
</dbReference>
<sequence>MISRRLTSKLLKPSSSSPISLSTFYFLSQNPLNPISNISHFNSPPSNETPIFASHSFSYAKPQNQDFNLLQDQKPNFAKPQKNPTQNTEFKHQNKLGRNPINLDLGFFRSSSSFDKKHKFHWSSNQNPRFFSTADPSTESENPQNPEPPKPSEHPSQNPTFKHQEIEGPTVERDLSALANETRSVLEGMMKNALSLSRAVALLGLVQLGLGAWISYVTKSSPITEVSIQSFVAFGFPFTLAFMLRQSLKPMHFFKKMEELGRLQILTLTLQVAKNLNILFVRVRGVSIMCIVGMSAALLFSLLSK</sequence>
<dbReference type="PANTHER" id="PTHR37222:SF1">
    <property type="entry name" value="OS02G0718000 PROTEIN"/>
    <property type="match status" value="1"/>
</dbReference>
<keyword evidence="2" id="KW-0812">Transmembrane</keyword>
<dbReference type="PANTHER" id="PTHR37222">
    <property type="entry name" value="OS02G0718000 PROTEIN"/>
    <property type="match status" value="1"/>
</dbReference>
<dbReference type="STRING" id="3775.A0A1Q3BXL8"/>
<name>A0A1Q3BXL8_CEPFO</name>
<proteinExistence type="predicted"/>
<feature type="transmembrane region" description="Helical" evidence="2">
    <location>
        <begin position="199"/>
        <end position="216"/>
    </location>
</feature>
<protein>
    <submittedName>
        <fullName evidence="3">Uncharacterized protein</fullName>
    </submittedName>
</protein>
<evidence type="ECO:0000256" key="1">
    <source>
        <dbReference type="SAM" id="MobiDB-lite"/>
    </source>
</evidence>
<keyword evidence="2" id="KW-0472">Membrane</keyword>
<organism evidence="3 4">
    <name type="scientific">Cephalotus follicularis</name>
    <name type="common">Albany pitcher plant</name>
    <dbReference type="NCBI Taxonomy" id="3775"/>
    <lineage>
        <taxon>Eukaryota</taxon>
        <taxon>Viridiplantae</taxon>
        <taxon>Streptophyta</taxon>
        <taxon>Embryophyta</taxon>
        <taxon>Tracheophyta</taxon>
        <taxon>Spermatophyta</taxon>
        <taxon>Magnoliopsida</taxon>
        <taxon>eudicotyledons</taxon>
        <taxon>Gunneridae</taxon>
        <taxon>Pentapetalae</taxon>
        <taxon>rosids</taxon>
        <taxon>fabids</taxon>
        <taxon>Oxalidales</taxon>
        <taxon>Cephalotaceae</taxon>
        <taxon>Cephalotus</taxon>
    </lineage>
</organism>
<dbReference type="InParanoid" id="A0A1Q3BXL8"/>
<dbReference type="Proteomes" id="UP000187406">
    <property type="component" value="Unassembled WGS sequence"/>
</dbReference>
<feature type="region of interest" description="Disordered" evidence="1">
    <location>
        <begin position="75"/>
        <end position="96"/>
    </location>
</feature>
<feature type="compositionally biased region" description="Polar residues" evidence="1">
    <location>
        <begin position="125"/>
        <end position="144"/>
    </location>
</feature>
<feature type="transmembrane region" description="Helical" evidence="2">
    <location>
        <begin position="228"/>
        <end position="248"/>
    </location>
</feature>
<gene>
    <name evidence="3" type="ORF">CFOL_v3_16243</name>
</gene>
<evidence type="ECO:0000313" key="3">
    <source>
        <dbReference type="EMBL" id="GAV72755.1"/>
    </source>
</evidence>
<keyword evidence="2" id="KW-1133">Transmembrane helix</keyword>
<feature type="region of interest" description="Disordered" evidence="1">
    <location>
        <begin position="125"/>
        <end position="162"/>
    </location>
</feature>
<reference evidence="4" key="1">
    <citation type="submission" date="2016-04" db="EMBL/GenBank/DDBJ databases">
        <title>Cephalotus genome sequencing.</title>
        <authorList>
            <person name="Fukushima K."/>
            <person name="Hasebe M."/>
            <person name="Fang X."/>
        </authorList>
    </citation>
    <scope>NUCLEOTIDE SEQUENCE [LARGE SCALE GENOMIC DNA]</scope>
    <source>
        <strain evidence="4">cv. St1</strain>
    </source>
</reference>
<feature type="transmembrane region" description="Helical" evidence="2">
    <location>
        <begin position="286"/>
        <end position="303"/>
    </location>
</feature>
<keyword evidence="4" id="KW-1185">Reference proteome</keyword>
<comment type="caution">
    <text evidence="3">The sequence shown here is derived from an EMBL/GenBank/DDBJ whole genome shotgun (WGS) entry which is preliminary data.</text>
</comment>